<keyword evidence="1" id="KW-1133">Transmembrane helix</keyword>
<keyword evidence="3" id="KW-1185">Reference proteome</keyword>
<accession>A0A8J3BT59</accession>
<evidence type="ECO:0000313" key="3">
    <source>
        <dbReference type="Proteomes" id="UP000662200"/>
    </source>
</evidence>
<dbReference type="EMBL" id="BMQC01000005">
    <property type="protein sequence ID" value="GGK26192.1"/>
    <property type="molecule type" value="Genomic_DNA"/>
</dbReference>
<comment type="caution">
    <text evidence="2">The sequence shown here is derived from an EMBL/GenBank/DDBJ whole genome shotgun (WGS) entry which is preliminary data.</text>
</comment>
<reference evidence="2" key="2">
    <citation type="submission" date="2020-09" db="EMBL/GenBank/DDBJ databases">
        <authorList>
            <person name="Sun Q."/>
            <person name="Ohkuma M."/>
        </authorList>
    </citation>
    <scope>NUCLEOTIDE SEQUENCE</scope>
    <source>
        <strain evidence="2">JCM 3091</strain>
    </source>
</reference>
<reference evidence="2" key="1">
    <citation type="journal article" date="2014" name="Int. J. Syst. Evol. Microbiol.">
        <title>Complete genome sequence of Corynebacterium casei LMG S-19264T (=DSM 44701T), isolated from a smear-ripened cheese.</title>
        <authorList>
            <consortium name="US DOE Joint Genome Institute (JGI-PGF)"/>
            <person name="Walter F."/>
            <person name="Albersmeier A."/>
            <person name="Kalinowski J."/>
            <person name="Ruckert C."/>
        </authorList>
    </citation>
    <scope>NUCLEOTIDE SEQUENCE</scope>
    <source>
        <strain evidence="2">JCM 3091</strain>
    </source>
</reference>
<dbReference type="RefSeq" id="WP_189113814.1">
    <property type="nucleotide sequence ID" value="NZ_BMQC01000005.1"/>
</dbReference>
<sequence>MVKELIALAVVLAVLGGTWWLGQRTLARAHDGAAPRVLSVALAFVLLVGGAIVLWPVLAQIWHALTR</sequence>
<keyword evidence="1" id="KW-0472">Membrane</keyword>
<evidence type="ECO:0000256" key="1">
    <source>
        <dbReference type="SAM" id="Phobius"/>
    </source>
</evidence>
<proteinExistence type="predicted"/>
<evidence type="ECO:0000313" key="2">
    <source>
        <dbReference type="EMBL" id="GGK26192.1"/>
    </source>
</evidence>
<keyword evidence="1" id="KW-0812">Transmembrane</keyword>
<organism evidence="2 3">
    <name type="scientific">Pilimelia terevasa</name>
    <dbReference type="NCBI Taxonomy" id="53372"/>
    <lineage>
        <taxon>Bacteria</taxon>
        <taxon>Bacillati</taxon>
        <taxon>Actinomycetota</taxon>
        <taxon>Actinomycetes</taxon>
        <taxon>Micromonosporales</taxon>
        <taxon>Micromonosporaceae</taxon>
        <taxon>Pilimelia</taxon>
    </lineage>
</organism>
<dbReference type="AlphaFoldDB" id="A0A8J3BT59"/>
<feature type="transmembrane region" description="Helical" evidence="1">
    <location>
        <begin position="37"/>
        <end position="58"/>
    </location>
</feature>
<protein>
    <submittedName>
        <fullName evidence="2">Uncharacterized protein</fullName>
    </submittedName>
</protein>
<name>A0A8J3BT59_9ACTN</name>
<gene>
    <name evidence="2" type="ORF">GCM10010124_18560</name>
</gene>
<dbReference type="Proteomes" id="UP000662200">
    <property type="component" value="Unassembled WGS sequence"/>
</dbReference>